<dbReference type="Proteomes" id="UP000735302">
    <property type="component" value="Unassembled WGS sequence"/>
</dbReference>
<dbReference type="AlphaFoldDB" id="A0AAV4BQQ5"/>
<feature type="region of interest" description="Disordered" evidence="1">
    <location>
        <begin position="116"/>
        <end position="136"/>
    </location>
</feature>
<keyword evidence="3" id="KW-1185">Reference proteome</keyword>
<protein>
    <submittedName>
        <fullName evidence="2">Uncharacterized protein</fullName>
    </submittedName>
</protein>
<proteinExistence type="predicted"/>
<evidence type="ECO:0000256" key="1">
    <source>
        <dbReference type="SAM" id="MobiDB-lite"/>
    </source>
</evidence>
<reference evidence="2 3" key="1">
    <citation type="journal article" date="2021" name="Elife">
        <title>Chloroplast acquisition without the gene transfer in kleptoplastic sea slugs, Plakobranchus ocellatus.</title>
        <authorList>
            <person name="Maeda T."/>
            <person name="Takahashi S."/>
            <person name="Yoshida T."/>
            <person name="Shimamura S."/>
            <person name="Takaki Y."/>
            <person name="Nagai Y."/>
            <person name="Toyoda A."/>
            <person name="Suzuki Y."/>
            <person name="Arimoto A."/>
            <person name="Ishii H."/>
            <person name="Satoh N."/>
            <person name="Nishiyama T."/>
            <person name="Hasebe M."/>
            <person name="Maruyama T."/>
            <person name="Minagawa J."/>
            <person name="Obokata J."/>
            <person name="Shigenobu S."/>
        </authorList>
    </citation>
    <scope>NUCLEOTIDE SEQUENCE [LARGE SCALE GENOMIC DNA]</scope>
</reference>
<accession>A0AAV4BQQ5</accession>
<gene>
    <name evidence="2" type="ORF">PoB_004789600</name>
</gene>
<feature type="region of interest" description="Disordered" evidence="1">
    <location>
        <begin position="1"/>
        <end position="28"/>
    </location>
</feature>
<organism evidence="2 3">
    <name type="scientific">Plakobranchus ocellatus</name>
    <dbReference type="NCBI Taxonomy" id="259542"/>
    <lineage>
        <taxon>Eukaryota</taxon>
        <taxon>Metazoa</taxon>
        <taxon>Spiralia</taxon>
        <taxon>Lophotrochozoa</taxon>
        <taxon>Mollusca</taxon>
        <taxon>Gastropoda</taxon>
        <taxon>Heterobranchia</taxon>
        <taxon>Euthyneura</taxon>
        <taxon>Panpulmonata</taxon>
        <taxon>Sacoglossa</taxon>
        <taxon>Placobranchoidea</taxon>
        <taxon>Plakobranchidae</taxon>
        <taxon>Plakobranchus</taxon>
    </lineage>
</organism>
<evidence type="ECO:0000313" key="2">
    <source>
        <dbReference type="EMBL" id="GFO21391.1"/>
    </source>
</evidence>
<comment type="caution">
    <text evidence="2">The sequence shown here is derived from an EMBL/GenBank/DDBJ whole genome shotgun (WGS) entry which is preliminary data.</text>
</comment>
<name>A0AAV4BQQ5_9GAST</name>
<evidence type="ECO:0000313" key="3">
    <source>
        <dbReference type="Proteomes" id="UP000735302"/>
    </source>
</evidence>
<dbReference type="EMBL" id="BLXT01005252">
    <property type="protein sequence ID" value="GFO21391.1"/>
    <property type="molecule type" value="Genomic_DNA"/>
</dbReference>
<sequence length="198" mass="21521">MDDKKKKAGKNLTVVTNGRATAEEVRSPAVCDEDVPHMLASASSPSLLTGCGDPSTPAGFRIERHCQLHHIHTGSCVTSPEAHHPPVQVVEFPATPSPLLSPILSPQVQGSNIFTPPPPRCRTVNTQPERPSSAPPYRLQRISGLLLRLVGDHYLCLTCGRELRTIGDQLALETDLRRAFASSCLHDPNREQSEHGPH</sequence>